<gene>
    <name evidence="9" type="ORF">niasHT_017622</name>
</gene>
<evidence type="ECO:0000256" key="2">
    <source>
        <dbReference type="ARBA" id="ARBA00022692"/>
    </source>
</evidence>
<keyword evidence="5" id="KW-0813">Transport</keyword>
<dbReference type="GO" id="GO:0034220">
    <property type="term" value="P:monoatomic ion transmembrane transport"/>
    <property type="evidence" value="ECO:0007669"/>
    <property type="project" value="UniProtKB-KW"/>
</dbReference>
<dbReference type="SUPFAM" id="SSF63712">
    <property type="entry name" value="Nicotinic receptor ligand binding domain-like"/>
    <property type="match status" value="1"/>
</dbReference>
<dbReference type="InterPro" id="IPR036734">
    <property type="entry name" value="Neur_chan_lig-bd_sf"/>
</dbReference>
<feature type="domain" description="Neurotransmitter-gated ion-channel transmembrane" evidence="8">
    <location>
        <begin position="623"/>
        <end position="793"/>
    </location>
</feature>
<feature type="transmembrane region" description="Helical" evidence="5">
    <location>
        <begin position="1222"/>
        <end position="1246"/>
    </location>
</feature>
<dbReference type="PRINTS" id="PR00252">
    <property type="entry name" value="NRIONCHANNEL"/>
</dbReference>
<dbReference type="InterPro" id="IPR018000">
    <property type="entry name" value="Neurotransmitter_ion_chnl_CS"/>
</dbReference>
<dbReference type="Pfam" id="PF02931">
    <property type="entry name" value="Neur_chan_LBD"/>
    <property type="match status" value="1"/>
</dbReference>
<proteinExistence type="inferred from homology"/>
<evidence type="ECO:0000256" key="4">
    <source>
        <dbReference type="ARBA" id="ARBA00023136"/>
    </source>
</evidence>
<accession>A0ABD2L0G3</accession>
<keyword evidence="2 5" id="KW-0812">Transmembrane</keyword>
<evidence type="ECO:0000256" key="1">
    <source>
        <dbReference type="ARBA" id="ARBA00004141"/>
    </source>
</evidence>
<dbReference type="EMBL" id="JBICBT010000587">
    <property type="protein sequence ID" value="KAL3108707.1"/>
    <property type="molecule type" value="Genomic_DNA"/>
</dbReference>
<organism evidence="9 10">
    <name type="scientific">Heterodera trifolii</name>
    <dbReference type="NCBI Taxonomy" id="157864"/>
    <lineage>
        <taxon>Eukaryota</taxon>
        <taxon>Metazoa</taxon>
        <taxon>Ecdysozoa</taxon>
        <taxon>Nematoda</taxon>
        <taxon>Chromadorea</taxon>
        <taxon>Rhabditida</taxon>
        <taxon>Tylenchina</taxon>
        <taxon>Tylenchomorpha</taxon>
        <taxon>Tylenchoidea</taxon>
        <taxon>Heteroderidae</taxon>
        <taxon>Heteroderinae</taxon>
        <taxon>Heterodera</taxon>
    </lineage>
</organism>
<feature type="compositionally biased region" description="Acidic residues" evidence="6">
    <location>
        <begin position="897"/>
        <end position="906"/>
    </location>
</feature>
<dbReference type="SUPFAM" id="SSF90112">
    <property type="entry name" value="Neurotransmitter-gated ion-channel transmembrane pore"/>
    <property type="match status" value="1"/>
</dbReference>
<feature type="region of interest" description="Disordered" evidence="6">
    <location>
        <begin position="1115"/>
        <end position="1138"/>
    </location>
</feature>
<keyword evidence="10" id="KW-1185">Reference proteome</keyword>
<feature type="transmembrane region" description="Helical" evidence="5">
    <location>
        <begin position="682"/>
        <end position="707"/>
    </location>
</feature>
<dbReference type="GO" id="GO:0016020">
    <property type="term" value="C:membrane"/>
    <property type="evidence" value="ECO:0007669"/>
    <property type="project" value="UniProtKB-SubCell"/>
</dbReference>
<dbReference type="CDD" id="cd19051">
    <property type="entry name" value="LGIC_TM_cation"/>
    <property type="match status" value="1"/>
</dbReference>
<evidence type="ECO:0000259" key="7">
    <source>
        <dbReference type="Pfam" id="PF02931"/>
    </source>
</evidence>
<sequence>MNRRRSRKIWICNDVWMDIHPFFRRPQLGLKLAPISPHFDALRHGPQWTKIKRSETVDGDWWQKCVTSFAGSSAANKIRFTNLWIQYIDDAVIKFLTANKHIWDRNGTKLDLKVSADKTNLLRLTSPTILSELNINSINADFIMFSDVLAADTDFDGPTNVANSSAGKAFRVTFQQSSSTQNFDEQISSAEEAISYLAVSISSDEFGRLFCEDFDEEGNIDWVNSFKENEFAVWKTSIEPFESVNERTKEKLTLNKVPRYAGYLLLKRCPISEKAATDRYRMANFHRILLFILLLSGCPFWPIHQQHNKCTSTTLIVWAAVIVASEIDAGVHALLWREAADANNKNLSDRAVSATILQNLNVYNSDDDEAMGDYDEEPVHYRLERHLMSRYNNRLIPRRSTARPIQVLFTIGLYQIIEVNEPQQYILLNSWIVERWRDDLLHWAPAQFGGLREIVLPRDSVWIPDTTLYNSLVMDDEQSRRILNVKLNTLQKEKSALVEMLYPTLYQFSCMLDLRFFPYDIQHCVMMFGSWSHDNTNIDYFAYDDISDSVMPPALDADGTPLHDTTASGGISIEHCIPNEGWNILSTEVSRREVKFACCENNYTLLEFKLHIQRRPLFYLVNLIIPTSIITLIAIVGFFSSSTVNDVRDEKISLGITTLLSMSILIFMVSDQMPSTSSFIPLIGWFYTSMMALISGGTLAASFVIYVQKKGIIGQRPSRRTMLWARRLGKMVWMEMPLMMKQAYAIKAKQDKIQKIRQHLELQHQKELRRQQQQQNGGPNQQGGVGTASPRKNTFWQIRTRIGGAAAGMGQLSATEPLGTVTSGLGTALGRYRTTLATGTAGTAGGNDIASGTAFVGPTLGHAMGLLMPRGGAAVPSRSGAETPNSAHKVSQSINEEASDELEESSDSNSSSSSSTSDLLDTKSFVSANNESDATTTNAGAAASGNANNKKHTVGTVPTTTTTPPNAITMIDIEEEEPLLEKMDKDVLKKTESQKTSRGRAKLSKAGQNGPFASPRPRAKSSGPNGPETGTLVRKITAPPTHSDQTQLSSPHQSKPQQLNNQYSNPRNADSTVMPNEPINLQNPLVANVACVEPLRQWAQQLLDRQRDLERQMECGGVGRKRQGGGAKGSRPTALNTRRSTSYQSMADLYAASMLPTPAEPAFGAGAIGSGGTCSAGGAAATDTGTTLAEASATLAALHPQVQRNLAEIEYDWLAAVVERMFLILFCTLFFLMSFGINGIGLYYWYFFFDDTIKGS</sequence>
<feature type="compositionally biased region" description="Basic and acidic residues" evidence="6">
    <location>
        <begin position="979"/>
        <end position="995"/>
    </location>
</feature>
<name>A0ABD2L0G3_9BILA</name>
<dbReference type="PANTHER" id="PTHR18945">
    <property type="entry name" value="NEUROTRANSMITTER GATED ION CHANNEL"/>
    <property type="match status" value="1"/>
</dbReference>
<comment type="similarity">
    <text evidence="5">Belongs to the ligand-gated ion channel (TC 1.A.9) family.</text>
</comment>
<feature type="compositionally biased region" description="Polar residues" evidence="6">
    <location>
        <begin position="1040"/>
        <end position="1077"/>
    </location>
</feature>
<keyword evidence="4 5" id="KW-0472">Membrane</keyword>
<feature type="compositionally biased region" description="Low complexity" evidence="6">
    <location>
        <begin position="934"/>
        <end position="965"/>
    </location>
</feature>
<feature type="transmembrane region" description="Helical" evidence="5">
    <location>
        <begin position="617"/>
        <end position="640"/>
    </location>
</feature>
<dbReference type="InterPro" id="IPR006202">
    <property type="entry name" value="Neur_chan_lig-bd"/>
</dbReference>
<keyword evidence="3 5" id="KW-1133">Transmembrane helix</keyword>
<protein>
    <submittedName>
        <fullName evidence="9">Uncharacterized protein</fullName>
    </submittedName>
</protein>
<reference evidence="9 10" key="1">
    <citation type="submission" date="2024-10" db="EMBL/GenBank/DDBJ databases">
        <authorList>
            <person name="Kim D."/>
        </authorList>
    </citation>
    <scope>NUCLEOTIDE SEQUENCE [LARGE SCALE GENOMIC DNA]</scope>
    <source>
        <strain evidence="9">BH-2024</strain>
    </source>
</reference>
<evidence type="ECO:0000313" key="10">
    <source>
        <dbReference type="Proteomes" id="UP001620626"/>
    </source>
</evidence>
<evidence type="ECO:0000256" key="5">
    <source>
        <dbReference type="RuleBase" id="RU000687"/>
    </source>
</evidence>
<dbReference type="InterPro" id="IPR036719">
    <property type="entry name" value="Neuro-gated_channel_TM_sf"/>
</dbReference>
<feature type="domain" description="Neurotransmitter-gated ion-channel ligand-binding" evidence="7">
    <location>
        <begin position="382"/>
        <end position="616"/>
    </location>
</feature>
<dbReference type="AlphaFoldDB" id="A0ABD2L0G3"/>
<dbReference type="InterPro" id="IPR006029">
    <property type="entry name" value="Neurotrans-gated_channel_TM"/>
</dbReference>
<evidence type="ECO:0000259" key="8">
    <source>
        <dbReference type="Pfam" id="PF02932"/>
    </source>
</evidence>
<evidence type="ECO:0000256" key="3">
    <source>
        <dbReference type="ARBA" id="ARBA00022989"/>
    </source>
</evidence>
<comment type="caution">
    <text evidence="9">The sequence shown here is derived from an EMBL/GenBank/DDBJ whole genome shotgun (WGS) entry which is preliminary data.</text>
</comment>
<feature type="region of interest" description="Disordered" evidence="6">
    <location>
        <begin position="764"/>
        <end position="791"/>
    </location>
</feature>
<feature type="region of interest" description="Disordered" evidence="6">
    <location>
        <begin position="871"/>
        <end position="1077"/>
    </location>
</feature>
<dbReference type="InterPro" id="IPR006201">
    <property type="entry name" value="Neur_channel"/>
</dbReference>
<feature type="compositionally biased region" description="Low complexity" evidence="6">
    <location>
        <begin position="907"/>
        <end position="919"/>
    </location>
</feature>
<keyword evidence="5" id="KW-0407">Ion channel</keyword>
<feature type="compositionally biased region" description="Polar residues" evidence="6">
    <location>
        <begin position="924"/>
        <end position="933"/>
    </location>
</feature>
<dbReference type="Gene3D" id="1.20.58.390">
    <property type="entry name" value="Neurotransmitter-gated ion-channel transmembrane domain"/>
    <property type="match status" value="1"/>
</dbReference>
<feature type="transmembrane region" description="Helical" evidence="5">
    <location>
        <begin position="652"/>
        <end position="670"/>
    </location>
</feature>
<dbReference type="FunFam" id="2.70.170.10:FF:000028">
    <property type="entry name" value="AcetylCholine Receptor"/>
    <property type="match status" value="1"/>
</dbReference>
<dbReference type="InterPro" id="IPR038050">
    <property type="entry name" value="Neuro_actylchol_rec"/>
</dbReference>
<feature type="compositionally biased region" description="Polar residues" evidence="6">
    <location>
        <begin position="880"/>
        <end position="895"/>
    </location>
</feature>
<evidence type="ECO:0000256" key="6">
    <source>
        <dbReference type="SAM" id="MobiDB-lite"/>
    </source>
</evidence>
<comment type="subcellular location">
    <subcellularLocation>
        <location evidence="1">Membrane</location>
        <topology evidence="1">Multi-pass membrane protein</topology>
    </subcellularLocation>
</comment>
<dbReference type="Proteomes" id="UP001620626">
    <property type="component" value="Unassembled WGS sequence"/>
</dbReference>
<dbReference type="PROSITE" id="PS00236">
    <property type="entry name" value="NEUROTR_ION_CHANNEL"/>
    <property type="match status" value="1"/>
</dbReference>
<dbReference type="Gene3D" id="2.70.170.10">
    <property type="entry name" value="Neurotransmitter-gated ion-channel ligand-binding domain"/>
    <property type="match status" value="1"/>
</dbReference>
<evidence type="ECO:0000313" key="9">
    <source>
        <dbReference type="EMBL" id="KAL3108707.1"/>
    </source>
</evidence>
<keyword evidence="5" id="KW-0406">Ion transport</keyword>
<dbReference type="FunFam" id="1.20.58.390:FF:000049">
    <property type="entry name" value="AcetylCholine Receptor"/>
    <property type="match status" value="1"/>
</dbReference>
<dbReference type="Pfam" id="PF02932">
    <property type="entry name" value="Neur_chan_memb"/>
    <property type="match status" value="1"/>
</dbReference>